<keyword evidence="2" id="KW-0067">ATP-binding</keyword>
<keyword evidence="1" id="KW-0547">Nucleotide-binding</keyword>
<keyword evidence="5" id="KW-1185">Reference proteome</keyword>
<dbReference type="SUPFAM" id="SSF52540">
    <property type="entry name" value="P-loop containing nucleoside triphosphate hydrolases"/>
    <property type="match status" value="1"/>
</dbReference>
<dbReference type="PROSITE" id="PS50043">
    <property type="entry name" value="HTH_LUXR_2"/>
    <property type="match status" value="1"/>
</dbReference>
<dbReference type="GO" id="GO:0005737">
    <property type="term" value="C:cytoplasm"/>
    <property type="evidence" value="ECO:0007669"/>
    <property type="project" value="TreeGrafter"/>
</dbReference>
<dbReference type="GO" id="GO:0006355">
    <property type="term" value="P:regulation of DNA-templated transcription"/>
    <property type="evidence" value="ECO:0007669"/>
    <property type="project" value="InterPro"/>
</dbReference>
<reference evidence="4 5" key="1">
    <citation type="submission" date="2020-03" db="EMBL/GenBank/DDBJ databases">
        <title>Whole genome shotgun sequence of Phytohabitans flavus NBRC 107702.</title>
        <authorList>
            <person name="Komaki H."/>
            <person name="Tamura T."/>
        </authorList>
    </citation>
    <scope>NUCLEOTIDE SEQUENCE [LARGE SCALE GENOMIC DNA]</scope>
    <source>
        <strain evidence="4 5">NBRC 107702</strain>
    </source>
</reference>
<dbReference type="Proteomes" id="UP000502508">
    <property type="component" value="Chromosome"/>
</dbReference>
<evidence type="ECO:0000313" key="4">
    <source>
        <dbReference type="EMBL" id="BCB76451.1"/>
    </source>
</evidence>
<gene>
    <name evidence="4" type="ORF">Pflav_028610</name>
</gene>
<dbReference type="InterPro" id="IPR000792">
    <property type="entry name" value="Tscrpt_reg_LuxR_C"/>
</dbReference>
<dbReference type="PROSITE" id="PS00622">
    <property type="entry name" value="HTH_LUXR_1"/>
    <property type="match status" value="1"/>
</dbReference>
<organism evidence="4 5">
    <name type="scientific">Phytohabitans flavus</name>
    <dbReference type="NCBI Taxonomy" id="1076124"/>
    <lineage>
        <taxon>Bacteria</taxon>
        <taxon>Bacillati</taxon>
        <taxon>Actinomycetota</taxon>
        <taxon>Actinomycetes</taxon>
        <taxon>Micromonosporales</taxon>
        <taxon>Micromonosporaceae</taxon>
    </lineage>
</organism>
<dbReference type="InterPro" id="IPR027417">
    <property type="entry name" value="P-loop_NTPase"/>
</dbReference>
<dbReference type="PANTHER" id="PTHR16305:SF35">
    <property type="entry name" value="TRANSCRIPTIONAL ACTIVATOR DOMAIN"/>
    <property type="match status" value="1"/>
</dbReference>
<dbReference type="Pfam" id="PF13191">
    <property type="entry name" value="AAA_16"/>
    <property type="match status" value="1"/>
</dbReference>
<dbReference type="InterPro" id="IPR041664">
    <property type="entry name" value="AAA_16"/>
</dbReference>
<dbReference type="PANTHER" id="PTHR16305">
    <property type="entry name" value="TESTICULAR SOLUBLE ADENYLYL CYCLASE"/>
    <property type="match status" value="1"/>
</dbReference>
<accession>A0A6F8XRS9</accession>
<dbReference type="PRINTS" id="PR00038">
    <property type="entry name" value="HTHLUXR"/>
</dbReference>
<dbReference type="AlphaFoldDB" id="A0A6F8XRS9"/>
<dbReference type="Gene3D" id="1.10.10.10">
    <property type="entry name" value="Winged helix-like DNA-binding domain superfamily/Winged helix DNA-binding domain"/>
    <property type="match status" value="1"/>
</dbReference>
<feature type="domain" description="HTH luxR-type" evidence="3">
    <location>
        <begin position="847"/>
        <end position="912"/>
    </location>
</feature>
<dbReference type="Pfam" id="PF00196">
    <property type="entry name" value="GerE"/>
    <property type="match status" value="1"/>
</dbReference>
<dbReference type="GO" id="GO:0005524">
    <property type="term" value="F:ATP binding"/>
    <property type="evidence" value="ECO:0007669"/>
    <property type="project" value="UniProtKB-KW"/>
</dbReference>
<name>A0A6F8XRS9_9ACTN</name>
<reference evidence="4 5" key="2">
    <citation type="submission" date="2020-03" db="EMBL/GenBank/DDBJ databases">
        <authorList>
            <person name="Ichikawa N."/>
            <person name="Kimura A."/>
            <person name="Kitahashi Y."/>
            <person name="Uohara A."/>
        </authorList>
    </citation>
    <scope>NUCLEOTIDE SEQUENCE [LARGE SCALE GENOMIC DNA]</scope>
    <source>
        <strain evidence="4 5">NBRC 107702</strain>
    </source>
</reference>
<dbReference type="GO" id="GO:0003677">
    <property type="term" value="F:DNA binding"/>
    <property type="evidence" value="ECO:0007669"/>
    <property type="project" value="InterPro"/>
</dbReference>
<evidence type="ECO:0000259" key="3">
    <source>
        <dbReference type="PROSITE" id="PS50043"/>
    </source>
</evidence>
<dbReference type="SUPFAM" id="SSF46894">
    <property type="entry name" value="C-terminal effector domain of the bipartite response regulators"/>
    <property type="match status" value="1"/>
</dbReference>
<evidence type="ECO:0000256" key="2">
    <source>
        <dbReference type="ARBA" id="ARBA00022840"/>
    </source>
</evidence>
<protein>
    <submittedName>
        <fullName evidence="4">Transcriptional regulator</fullName>
    </submittedName>
</protein>
<dbReference type="CDD" id="cd06170">
    <property type="entry name" value="LuxR_C_like"/>
    <property type="match status" value="1"/>
</dbReference>
<proteinExistence type="predicted"/>
<sequence>MRVDGQPPVMHGRDRELAVVADLLSDARAARGAALVVRGHAGMGKTMLLSATRRIAADAGMMVLQTNGAEAEAALPFAGLHQLLVPLLGDLPALTPRLQRTLRGAFGEEDARPDLFSVGLAVLELLGDRAARTPLLILAEDAHWLDPETLDVLVFVARRLTVEPIAAVMAVRAQHTGVLARTGLSQLYLGELDDESALRVLGDHAPELPPVLRGRILAEAAGNPLALVELPRLVTADAGTGLPELLPLNERLETAFTDRFAQLPAATRAVMAVFSADAGCPLPALLSVAGALTGTEVTAAAIQPAIDAGLLQVQAQRLRFRHPLVRSGVYRSVGDIARLTIHSALAGALPGDPDRQAWHRSAATLGADETVSGELEATAGRALERGALGAAVTGLDRAAELTGDPARRSSLLLRAADLAAQLHDRRIAAQLIAKTDPEQGDAAGRGRLALVRDIVEPGDVRDTARIEMLCDLALDAHVAGATDLAAALCWRAASRCWWACLPPEIGAQVTTVLGKLDLADDDPRTLAIGAYAQPDVFGPDVLRQLPTLIPDRTDIDGMRYLGEAALILGDFVTGSSFMATVAAGYRAQGRGALLARTLSSAGFVRLWLGYWPAVRADTEEAEALAEETGEHFWVVAARASRALHEAMSGNSDAAIRLADAVLASPLVAGVRFAAEAAQHARGVAANAAGRHDEALDTLLRVFDPADPTHHLDMSGWALPDLADAAVRSGRQRDIEEIVSRARERAARFPSPMLHRSLAYTTAVLAADEDAGTAFEHAFAMDLTDWPVHRARLHLAYGTWLRRRKHILDSRGPLRMARDGFDALGAHAWGQLAREELRAAGEDSAGRTVTSGDRLTAQELQTAILAAAGLSNREIGQRLFLSHRTVSSHLYRIYPKLGISGRAQLRTALDALRQRQ</sequence>
<dbReference type="InterPro" id="IPR016032">
    <property type="entry name" value="Sig_transdc_resp-reg_C-effctor"/>
</dbReference>
<dbReference type="EMBL" id="AP022870">
    <property type="protein sequence ID" value="BCB76451.1"/>
    <property type="molecule type" value="Genomic_DNA"/>
</dbReference>
<dbReference type="SMART" id="SM00421">
    <property type="entry name" value="HTH_LUXR"/>
    <property type="match status" value="1"/>
</dbReference>
<dbReference type="GO" id="GO:0004016">
    <property type="term" value="F:adenylate cyclase activity"/>
    <property type="evidence" value="ECO:0007669"/>
    <property type="project" value="TreeGrafter"/>
</dbReference>
<evidence type="ECO:0000313" key="5">
    <source>
        <dbReference type="Proteomes" id="UP000502508"/>
    </source>
</evidence>
<dbReference type="InterPro" id="IPR036388">
    <property type="entry name" value="WH-like_DNA-bd_sf"/>
</dbReference>
<dbReference type="KEGG" id="pfla:Pflav_028610"/>
<evidence type="ECO:0000256" key="1">
    <source>
        <dbReference type="ARBA" id="ARBA00022741"/>
    </source>
</evidence>